<dbReference type="GO" id="GO:0055052">
    <property type="term" value="C:ATP-binding cassette (ABC) transporter complex, substrate-binding subunit-containing"/>
    <property type="evidence" value="ECO:0007669"/>
    <property type="project" value="TreeGrafter"/>
</dbReference>
<dbReference type="PATRIC" id="fig|1333534.5.peg.4228"/>
<dbReference type="GO" id="GO:0042956">
    <property type="term" value="P:maltodextrin transmembrane transport"/>
    <property type="evidence" value="ECO:0007669"/>
    <property type="project" value="TreeGrafter"/>
</dbReference>
<dbReference type="Pfam" id="PF13416">
    <property type="entry name" value="SBP_bac_8"/>
    <property type="match status" value="1"/>
</dbReference>
<gene>
    <name evidence="4" type="ORF">VK70_19230</name>
</gene>
<evidence type="ECO:0000256" key="2">
    <source>
        <dbReference type="ARBA" id="ARBA00022448"/>
    </source>
</evidence>
<organism evidence="4 5">
    <name type="scientific">Paenibacillus durus ATCC 35681</name>
    <dbReference type="NCBI Taxonomy" id="1333534"/>
    <lineage>
        <taxon>Bacteria</taxon>
        <taxon>Bacillati</taxon>
        <taxon>Bacillota</taxon>
        <taxon>Bacilli</taxon>
        <taxon>Bacillales</taxon>
        <taxon>Paenibacillaceae</taxon>
        <taxon>Paenibacillus</taxon>
    </lineage>
</organism>
<dbReference type="GO" id="GO:1901982">
    <property type="term" value="F:maltose binding"/>
    <property type="evidence" value="ECO:0007669"/>
    <property type="project" value="TreeGrafter"/>
</dbReference>
<dbReference type="PROSITE" id="PS51257">
    <property type="entry name" value="PROKAR_LIPOPROTEIN"/>
    <property type="match status" value="1"/>
</dbReference>
<accession>A0A0F7FD83</accession>
<dbReference type="InterPro" id="IPR006059">
    <property type="entry name" value="SBP"/>
</dbReference>
<dbReference type="Gene3D" id="3.40.190.10">
    <property type="entry name" value="Periplasmic binding protein-like II"/>
    <property type="match status" value="2"/>
</dbReference>
<name>A0A0F7FD83_PAEDU</name>
<sequence length="424" mass="48642">MARRWISILLIVILVSGCGSWKVITNPDEVQTLHGNKVRVIEFWHTYSDKENRILDRELIPSFERQFPDIKIISVRQAYNNGLKNTLIARASSNRVPDVVRMHMEWVPDFYQNKLLMRLNKFPDFRKVSEALNNRKAISAGFHQNQIYSLPMDMYVQAAIFNRELLKRSGYSEPPRTMEEILELARQKRYIIGLGGLDTWRTLPFIYSLGGSLTDATFSKATGYLNGEATVRAVEKLRFLYKEGLIDRTVGEEGGDNWEGVKSGNVLITGEGPWFYNIWTDTELHRALNCTIPIPFPHDKGPSPIIAGEDLVIMKGSKQPEAAWTFLKWMTGKEAQLTMSRTGLFPTNLEASKSMKKDRDSYIYPYQEALDYAFQRPSIKNWGEIDEVYTLYMRQIFGGEISVKDGLTRAAEEIDRLLSVPGYE</sequence>
<dbReference type="Proteomes" id="UP000034189">
    <property type="component" value="Chromosome"/>
</dbReference>
<evidence type="ECO:0008006" key="6">
    <source>
        <dbReference type="Google" id="ProtNLM"/>
    </source>
</evidence>
<protein>
    <recommendedName>
        <fullName evidence="6">ABC transporter substrate-binding protein</fullName>
    </recommendedName>
</protein>
<dbReference type="OrthoDB" id="9795467at2"/>
<evidence type="ECO:0000313" key="5">
    <source>
        <dbReference type="Proteomes" id="UP000034189"/>
    </source>
</evidence>
<dbReference type="RefSeq" id="WP_025694308.1">
    <property type="nucleotide sequence ID" value="NZ_ASQQ01000106.1"/>
</dbReference>
<dbReference type="PANTHER" id="PTHR30061">
    <property type="entry name" value="MALTOSE-BINDING PERIPLASMIC PROTEIN"/>
    <property type="match status" value="1"/>
</dbReference>
<evidence type="ECO:0000313" key="4">
    <source>
        <dbReference type="EMBL" id="AKG36415.1"/>
    </source>
</evidence>
<comment type="similarity">
    <text evidence="1">Belongs to the bacterial solute-binding protein 1 family.</text>
</comment>
<dbReference type="EMBL" id="CP011114">
    <property type="protein sequence ID" value="AKG36415.1"/>
    <property type="molecule type" value="Genomic_DNA"/>
</dbReference>
<keyword evidence="3" id="KW-0732">Signal</keyword>
<evidence type="ECO:0000256" key="1">
    <source>
        <dbReference type="ARBA" id="ARBA00008520"/>
    </source>
</evidence>
<proteinExistence type="inferred from homology"/>
<dbReference type="GO" id="GO:0015768">
    <property type="term" value="P:maltose transport"/>
    <property type="evidence" value="ECO:0007669"/>
    <property type="project" value="TreeGrafter"/>
</dbReference>
<dbReference type="AlphaFoldDB" id="A0A0F7FD83"/>
<reference evidence="4 5" key="2">
    <citation type="journal article" date="2016" name="Genome Announc.">
        <title>Genome Sequence of a Gram-Positive Diazotroph, Paenibacillus durus Type Strain ATCC 35681.</title>
        <authorList>
            <person name="Halim M.A."/>
            <person name="Rahman A.Y."/>
            <person name="Sim K.S."/>
            <person name="Yam H.C."/>
            <person name="Rahim A.A."/>
            <person name="Ghazali A.H."/>
            <person name="Najimudin N."/>
        </authorList>
    </citation>
    <scope>NUCLEOTIDE SEQUENCE [LARGE SCALE GENOMIC DNA]</scope>
    <source>
        <strain evidence="4 5">ATCC 35681</strain>
    </source>
</reference>
<reference evidence="4 5" key="1">
    <citation type="submission" date="2015-03" db="EMBL/GenBank/DDBJ databases">
        <authorList>
            <person name="Abdul Halim M."/>
        </authorList>
    </citation>
    <scope>NUCLEOTIDE SEQUENCE [LARGE SCALE GENOMIC DNA]</scope>
    <source>
        <strain evidence="4 5">ATCC 35681</strain>
    </source>
</reference>
<dbReference type="SUPFAM" id="SSF53850">
    <property type="entry name" value="Periplasmic binding protein-like II"/>
    <property type="match status" value="1"/>
</dbReference>
<dbReference type="PANTHER" id="PTHR30061:SF50">
    <property type="entry name" value="MALTOSE_MALTODEXTRIN-BINDING PERIPLASMIC PROTEIN"/>
    <property type="match status" value="1"/>
</dbReference>
<dbReference type="HOGENOM" id="CLU_031285_10_1_9"/>
<evidence type="ECO:0000256" key="3">
    <source>
        <dbReference type="ARBA" id="ARBA00022729"/>
    </source>
</evidence>
<keyword evidence="2" id="KW-0813">Transport</keyword>